<dbReference type="GO" id="GO:0005737">
    <property type="term" value="C:cytoplasm"/>
    <property type="evidence" value="ECO:0007669"/>
    <property type="project" value="TreeGrafter"/>
</dbReference>
<dbReference type="GO" id="GO:0005524">
    <property type="term" value="F:ATP binding"/>
    <property type="evidence" value="ECO:0007669"/>
    <property type="project" value="UniProtKB-KW"/>
</dbReference>
<feature type="domain" description="Helicase C-terminal" evidence="13">
    <location>
        <begin position="290"/>
        <end position="441"/>
    </location>
</feature>
<dbReference type="GO" id="GO:0003677">
    <property type="term" value="F:DNA binding"/>
    <property type="evidence" value="ECO:0007669"/>
    <property type="project" value="UniProtKB-KW"/>
</dbReference>
<dbReference type="GO" id="GO:0005694">
    <property type="term" value="C:chromosome"/>
    <property type="evidence" value="ECO:0007669"/>
    <property type="project" value="TreeGrafter"/>
</dbReference>
<dbReference type="PROSITE" id="PS51194">
    <property type="entry name" value="HELICASE_CTER"/>
    <property type="match status" value="1"/>
</dbReference>
<dbReference type="GO" id="GO:0016787">
    <property type="term" value="F:hydrolase activity"/>
    <property type="evidence" value="ECO:0007669"/>
    <property type="project" value="UniProtKB-KW"/>
</dbReference>
<keyword evidence="4 11" id="KW-0378">Hydrolase</keyword>
<evidence type="ECO:0000256" key="7">
    <source>
        <dbReference type="ARBA" id="ARBA00023125"/>
    </source>
</evidence>
<dbReference type="EMBL" id="JAKMXF010000302">
    <property type="protein sequence ID" value="KAI6651587.1"/>
    <property type="molecule type" value="Genomic_DNA"/>
</dbReference>
<comment type="caution">
    <text evidence="14">The sequence shown here is derived from an EMBL/GenBank/DDBJ whole genome shotgun (WGS) entry which is preliminary data.</text>
</comment>
<dbReference type="PANTHER" id="PTHR13710:SF105">
    <property type="entry name" value="ATP-DEPENDENT DNA HELICASE Q1"/>
    <property type="match status" value="1"/>
</dbReference>
<dbReference type="InterPro" id="IPR004589">
    <property type="entry name" value="DNA_helicase_ATP-dep_RecQ"/>
</dbReference>
<dbReference type="InterPro" id="IPR001650">
    <property type="entry name" value="Helicase_C-like"/>
</dbReference>
<keyword evidence="15" id="KW-1185">Reference proteome</keyword>
<dbReference type="GO" id="GO:0005634">
    <property type="term" value="C:nucleus"/>
    <property type="evidence" value="ECO:0007669"/>
    <property type="project" value="UniProtKB-SubCell"/>
</dbReference>
<dbReference type="InterPro" id="IPR027417">
    <property type="entry name" value="P-loop_NTPase"/>
</dbReference>
<keyword evidence="5 11" id="KW-0347">Helicase</keyword>
<dbReference type="InterPro" id="IPR011545">
    <property type="entry name" value="DEAD/DEAH_box_helicase_dom"/>
</dbReference>
<dbReference type="NCBIfam" id="TIGR00614">
    <property type="entry name" value="recQ_fam"/>
    <property type="match status" value="1"/>
</dbReference>
<evidence type="ECO:0000256" key="3">
    <source>
        <dbReference type="ARBA" id="ARBA00022741"/>
    </source>
</evidence>
<dbReference type="EC" id="5.6.2.4" evidence="11"/>
<evidence type="ECO:0000256" key="2">
    <source>
        <dbReference type="ARBA" id="ARBA00022723"/>
    </source>
</evidence>
<dbReference type="PANTHER" id="PTHR13710">
    <property type="entry name" value="DNA HELICASE RECQ FAMILY MEMBER"/>
    <property type="match status" value="1"/>
</dbReference>
<evidence type="ECO:0000313" key="15">
    <source>
        <dbReference type="Proteomes" id="UP001165289"/>
    </source>
</evidence>
<comment type="similarity">
    <text evidence="1 11">Belongs to the helicase family. RecQ subfamily.</text>
</comment>
<proteinExistence type="inferred from homology"/>
<keyword evidence="7" id="KW-0238">DNA-binding</keyword>
<dbReference type="Pfam" id="PF00270">
    <property type="entry name" value="DEAD"/>
    <property type="match status" value="1"/>
</dbReference>
<dbReference type="AlphaFoldDB" id="A0AAV7JRG2"/>
<dbReference type="Gene3D" id="3.40.50.300">
    <property type="entry name" value="P-loop containing nucleotide triphosphate hydrolases"/>
    <property type="match status" value="2"/>
</dbReference>
<dbReference type="PROSITE" id="PS00690">
    <property type="entry name" value="DEAH_ATP_HELICASE"/>
    <property type="match status" value="1"/>
</dbReference>
<keyword evidence="2" id="KW-0479">Metal-binding</keyword>
<sequence>MEIELNKQILLIDDKLANVKDQIKILRKEERDLCSERLELLNVLKDSQESGKSAMKQDWSGEDFPWSSKVREILTQFNISDFRTLQLESINTVLSGFDLLLVMPTGGGKSLCYQIPALIKTGFCLVVSPLISLMEDQTLSLLSLGINAKLLSSDISRVETNSIYKLLSNPSSTLKFLFVTPERICKSKKFVSCLEKAHENSLLSLIVIDEVHCTSQWGHDFRPDYKKLCIFKLQFSSVPILGLTATATAQVLHDVQDILRLSSPLVYRSGFNRPNLFFEVRIKAELFRDQVAALVNLINREFSGTSGIIYCISKKDCEYLTTQLAENRLSVACYHAGVPMARRNEVHHSWLRGDVLIVVSTVAFGLGIDKKDVRFVIHHSFPKSIANYYQECGRAGRDGKPARCVLFFRPQDYFPHSSMVMTEKIGIRNLNAITRYCLDGSTCRRVLIAKHFNESFSTEECNTMCDNCLILQDILPDCPGHNTDTIVEHIYNSLFTLLESASVRKERLTAAKLLTLWKKEYKLQSREVSNFACMCIILQGLIDNIIREDYHFTPYNTISYIVAGPCASRLLKNPSTIPELRINNMEVRNMHHYKITQLIDFKFAKFNSSPLLNSKLNETKDDLVLTVDSDSTSDEDCKFLSKRFCPKETIIQQSNTRLAWTEST</sequence>
<dbReference type="InterPro" id="IPR032284">
    <property type="entry name" value="RecQ_Zn-bd"/>
</dbReference>
<keyword evidence="3 11" id="KW-0547">Nucleotide-binding</keyword>
<dbReference type="SMART" id="SM00487">
    <property type="entry name" value="DEXDc"/>
    <property type="match status" value="1"/>
</dbReference>
<protein>
    <recommendedName>
        <fullName evidence="11">ATP-dependent DNA helicase</fullName>
        <ecNumber evidence="11">5.6.2.4</ecNumber>
    </recommendedName>
</protein>
<dbReference type="Pfam" id="PF16124">
    <property type="entry name" value="RecQ_Zn_bind"/>
    <property type="match status" value="1"/>
</dbReference>
<name>A0AAV7JRG2_9METZ</name>
<accession>A0AAV7JRG2</accession>
<keyword evidence="8" id="KW-0413">Isomerase</keyword>
<dbReference type="InterPro" id="IPR036388">
    <property type="entry name" value="WH-like_DNA-bd_sf"/>
</dbReference>
<evidence type="ECO:0000256" key="9">
    <source>
        <dbReference type="ARBA" id="ARBA00023242"/>
    </source>
</evidence>
<comment type="catalytic activity">
    <reaction evidence="10 11">
        <text>Couples ATP hydrolysis with the unwinding of duplex DNA by translocating in the 3'-5' direction.</text>
        <dbReference type="EC" id="5.6.2.4"/>
    </reaction>
</comment>
<comment type="subcellular location">
    <subcellularLocation>
        <location evidence="11">Nucleus</location>
    </subcellularLocation>
</comment>
<organism evidence="14 15">
    <name type="scientific">Oopsacas minuta</name>
    <dbReference type="NCBI Taxonomy" id="111878"/>
    <lineage>
        <taxon>Eukaryota</taxon>
        <taxon>Metazoa</taxon>
        <taxon>Porifera</taxon>
        <taxon>Hexactinellida</taxon>
        <taxon>Hexasterophora</taxon>
        <taxon>Lyssacinosida</taxon>
        <taxon>Leucopsacidae</taxon>
        <taxon>Oopsacas</taxon>
    </lineage>
</organism>
<dbReference type="GO" id="GO:0046872">
    <property type="term" value="F:metal ion binding"/>
    <property type="evidence" value="ECO:0007669"/>
    <property type="project" value="UniProtKB-KW"/>
</dbReference>
<evidence type="ECO:0000256" key="6">
    <source>
        <dbReference type="ARBA" id="ARBA00022840"/>
    </source>
</evidence>
<keyword evidence="9 11" id="KW-0539">Nucleus</keyword>
<dbReference type="InterPro" id="IPR002464">
    <property type="entry name" value="DNA/RNA_helicase_DEAH_CS"/>
</dbReference>
<evidence type="ECO:0000313" key="14">
    <source>
        <dbReference type="EMBL" id="KAI6651587.1"/>
    </source>
</evidence>
<evidence type="ECO:0000256" key="10">
    <source>
        <dbReference type="ARBA" id="ARBA00034617"/>
    </source>
</evidence>
<dbReference type="Gene3D" id="1.10.10.10">
    <property type="entry name" value="Winged helix-like DNA-binding domain superfamily/Winged helix DNA-binding domain"/>
    <property type="match status" value="1"/>
</dbReference>
<evidence type="ECO:0000256" key="8">
    <source>
        <dbReference type="ARBA" id="ARBA00023235"/>
    </source>
</evidence>
<dbReference type="GO" id="GO:0043138">
    <property type="term" value="F:3'-5' DNA helicase activity"/>
    <property type="evidence" value="ECO:0007669"/>
    <property type="project" value="UniProtKB-EC"/>
</dbReference>
<evidence type="ECO:0000256" key="5">
    <source>
        <dbReference type="ARBA" id="ARBA00022806"/>
    </source>
</evidence>
<comment type="catalytic activity">
    <reaction evidence="11">
        <text>ATP + H2O = ADP + phosphate + H(+)</text>
        <dbReference type="Rhea" id="RHEA:13065"/>
        <dbReference type="ChEBI" id="CHEBI:15377"/>
        <dbReference type="ChEBI" id="CHEBI:15378"/>
        <dbReference type="ChEBI" id="CHEBI:30616"/>
        <dbReference type="ChEBI" id="CHEBI:43474"/>
        <dbReference type="ChEBI" id="CHEBI:456216"/>
    </reaction>
</comment>
<evidence type="ECO:0000259" key="13">
    <source>
        <dbReference type="PROSITE" id="PS51194"/>
    </source>
</evidence>
<dbReference type="Pfam" id="PF00271">
    <property type="entry name" value="Helicase_C"/>
    <property type="match status" value="1"/>
</dbReference>
<evidence type="ECO:0000259" key="12">
    <source>
        <dbReference type="PROSITE" id="PS51192"/>
    </source>
</evidence>
<dbReference type="CDD" id="cd18794">
    <property type="entry name" value="SF2_C_RecQ"/>
    <property type="match status" value="1"/>
</dbReference>
<dbReference type="SMART" id="SM00490">
    <property type="entry name" value="HELICc"/>
    <property type="match status" value="1"/>
</dbReference>
<evidence type="ECO:0000256" key="11">
    <source>
        <dbReference type="RuleBase" id="RU364117"/>
    </source>
</evidence>
<feature type="domain" description="Helicase ATP-binding" evidence="12">
    <location>
        <begin position="90"/>
        <end position="265"/>
    </location>
</feature>
<dbReference type="SUPFAM" id="SSF52540">
    <property type="entry name" value="P-loop containing nucleoside triphosphate hydrolases"/>
    <property type="match status" value="1"/>
</dbReference>
<dbReference type="PROSITE" id="PS51192">
    <property type="entry name" value="HELICASE_ATP_BIND_1"/>
    <property type="match status" value="1"/>
</dbReference>
<dbReference type="FunFam" id="3.40.50.300:FF:001975">
    <property type="entry name" value="ATP-dependent DNA helicase"/>
    <property type="match status" value="1"/>
</dbReference>
<evidence type="ECO:0000256" key="4">
    <source>
        <dbReference type="ARBA" id="ARBA00022801"/>
    </source>
</evidence>
<evidence type="ECO:0000256" key="1">
    <source>
        <dbReference type="ARBA" id="ARBA00005446"/>
    </source>
</evidence>
<keyword evidence="6 11" id="KW-0067">ATP-binding</keyword>
<dbReference type="FunFam" id="3.40.50.300:FF:000296">
    <property type="entry name" value="ATP-dependent DNA helicase RecQ"/>
    <property type="match status" value="1"/>
</dbReference>
<dbReference type="InterPro" id="IPR014001">
    <property type="entry name" value="Helicase_ATP-bd"/>
</dbReference>
<gene>
    <name evidence="14" type="ORF">LOD99_4838</name>
</gene>
<reference evidence="14 15" key="1">
    <citation type="journal article" date="2023" name="BMC Biol.">
        <title>The compact genome of the sponge Oopsacas minuta (Hexactinellida) is lacking key metazoan core genes.</title>
        <authorList>
            <person name="Santini S."/>
            <person name="Schenkelaars Q."/>
            <person name="Jourda C."/>
            <person name="Duchesne M."/>
            <person name="Belahbib H."/>
            <person name="Rocher C."/>
            <person name="Selva M."/>
            <person name="Riesgo A."/>
            <person name="Vervoort M."/>
            <person name="Leys S.P."/>
            <person name="Kodjabachian L."/>
            <person name="Le Bivic A."/>
            <person name="Borchiellini C."/>
            <person name="Claverie J.M."/>
            <person name="Renard E."/>
        </authorList>
    </citation>
    <scope>NUCLEOTIDE SEQUENCE [LARGE SCALE GENOMIC DNA]</scope>
    <source>
        <strain evidence="14">SPO-2</strain>
    </source>
</reference>
<dbReference type="GO" id="GO:0009378">
    <property type="term" value="F:four-way junction helicase activity"/>
    <property type="evidence" value="ECO:0007669"/>
    <property type="project" value="TreeGrafter"/>
</dbReference>
<dbReference type="GO" id="GO:0000724">
    <property type="term" value="P:double-strand break repair via homologous recombination"/>
    <property type="evidence" value="ECO:0007669"/>
    <property type="project" value="TreeGrafter"/>
</dbReference>
<dbReference type="Proteomes" id="UP001165289">
    <property type="component" value="Unassembled WGS sequence"/>
</dbReference>